<dbReference type="EMBL" id="BFEA01000500">
    <property type="protein sequence ID" value="GBG84982.1"/>
    <property type="molecule type" value="Genomic_DNA"/>
</dbReference>
<reference evidence="2 3" key="1">
    <citation type="journal article" date="2018" name="Cell">
        <title>The Chara Genome: Secondary Complexity and Implications for Plant Terrestrialization.</title>
        <authorList>
            <person name="Nishiyama T."/>
            <person name="Sakayama H."/>
            <person name="Vries J.D."/>
            <person name="Buschmann H."/>
            <person name="Saint-Marcoux D."/>
            <person name="Ullrich K.K."/>
            <person name="Haas F.B."/>
            <person name="Vanderstraeten L."/>
            <person name="Becker D."/>
            <person name="Lang D."/>
            <person name="Vosolsobe S."/>
            <person name="Rombauts S."/>
            <person name="Wilhelmsson P.K.I."/>
            <person name="Janitza P."/>
            <person name="Kern R."/>
            <person name="Heyl A."/>
            <person name="Rumpler F."/>
            <person name="Villalobos L.I.A.C."/>
            <person name="Clay J.M."/>
            <person name="Skokan R."/>
            <person name="Toyoda A."/>
            <person name="Suzuki Y."/>
            <person name="Kagoshima H."/>
            <person name="Schijlen E."/>
            <person name="Tajeshwar N."/>
            <person name="Catarino B."/>
            <person name="Hetherington A.J."/>
            <person name="Saltykova A."/>
            <person name="Bonnot C."/>
            <person name="Breuninger H."/>
            <person name="Symeonidi A."/>
            <person name="Radhakrishnan G.V."/>
            <person name="Van Nieuwerburgh F."/>
            <person name="Deforce D."/>
            <person name="Chang C."/>
            <person name="Karol K.G."/>
            <person name="Hedrich R."/>
            <person name="Ulvskov P."/>
            <person name="Glockner G."/>
            <person name="Delwiche C.F."/>
            <person name="Petrasek J."/>
            <person name="Van de Peer Y."/>
            <person name="Friml J."/>
            <person name="Beilby M."/>
            <person name="Dolan L."/>
            <person name="Kohara Y."/>
            <person name="Sugano S."/>
            <person name="Fujiyama A."/>
            <person name="Delaux P.-M."/>
            <person name="Quint M."/>
            <person name="TheiBen G."/>
            <person name="Hagemann M."/>
            <person name="Harholt J."/>
            <person name="Dunand C."/>
            <person name="Zachgo S."/>
            <person name="Langdale J."/>
            <person name="Maumus F."/>
            <person name="Straeten D.V.D."/>
            <person name="Gould S.B."/>
            <person name="Rensing S.A."/>
        </authorList>
    </citation>
    <scope>NUCLEOTIDE SEQUENCE [LARGE SCALE GENOMIC DNA]</scope>
    <source>
        <strain evidence="2 3">S276</strain>
    </source>
</reference>
<accession>A0A388LS06</accession>
<sequence>MREAARGARLEARMVRLLTQHTTPSNKNEEVIGKKKSPKTKARMLREIRSYLMESDDDSEEVKEEAAIEKRKGKRKIVEEGRISKSLKKGYYGNPVRVDDDDEDEVRTPPPMKKESEGGTGGTEMLDFAIEMHWRLLEKKVPELRKLCSQEVLNSMEHRPNVLRELRRNPGKINGMYRRDSRELVALYRTCALFGNKKVRNQLKTSITKVVRVRFGVEIMRRPCVKVPFSPHIRLGEVRRMAAGVVEKSVTDPYLHWFIAVKVRTVTKNRRPVGGVIHKGHNHWTFAEMEQARCCCNVPGVPVTNGDIKVRIDQVPGLPSSVVNSMNVTSGFAVLPMGVLEDCIREGVGAWTKEGPVRIEGSELCECYQKGRIDQSKAMSVTEVQDVMRPYRELVAMPIDRNPGLMLLLCPQLYNKACRDAFNRNPSFSLVKQREEIVLRKMKGEFDRRGLSRIASGRPVGRSARHMFCRRTKI</sequence>
<comment type="caution">
    <text evidence="2">The sequence shown here is derived from an EMBL/GenBank/DDBJ whole genome shotgun (WGS) entry which is preliminary data.</text>
</comment>
<dbReference type="Gramene" id="GBG84982">
    <property type="protein sequence ID" value="GBG84982"/>
    <property type="gene ID" value="CBR_g39445"/>
</dbReference>
<proteinExistence type="predicted"/>
<dbReference type="Proteomes" id="UP000265515">
    <property type="component" value="Unassembled WGS sequence"/>
</dbReference>
<feature type="region of interest" description="Disordered" evidence="1">
    <location>
        <begin position="92"/>
        <end position="122"/>
    </location>
</feature>
<dbReference type="AlphaFoldDB" id="A0A388LS06"/>
<name>A0A388LS06_CHABU</name>
<feature type="compositionally biased region" description="Basic residues" evidence="1">
    <location>
        <begin position="34"/>
        <end position="43"/>
    </location>
</feature>
<evidence type="ECO:0000313" key="3">
    <source>
        <dbReference type="Proteomes" id="UP000265515"/>
    </source>
</evidence>
<feature type="region of interest" description="Disordered" evidence="1">
    <location>
        <begin position="19"/>
        <end position="43"/>
    </location>
</feature>
<evidence type="ECO:0000256" key="1">
    <source>
        <dbReference type="SAM" id="MobiDB-lite"/>
    </source>
</evidence>
<evidence type="ECO:0000313" key="2">
    <source>
        <dbReference type="EMBL" id="GBG84982.1"/>
    </source>
</evidence>
<organism evidence="2 3">
    <name type="scientific">Chara braunii</name>
    <name type="common">Braun's stonewort</name>
    <dbReference type="NCBI Taxonomy" id="69332"/>
    <lineage>
        <taxon>Eukaryota</taxon>
        <taxon>Viridiplantae</taxon>
        <taxon>Streptophyta</taxon>
        <taxon>Charophyceae</taxon>
        <taxon>Charales</taxon>
        <taxon>Characeae</taxon>
        <taxon>Chara</taxon>
    </lineage>
</organism>
<keyword evidence="3" id="KW-1185">Reference proteome</keyword>
<gene>
    <name evidence="2" type="ORF">CBR_g39445</name>
</gene>
<protein>
    <submittedName>
        <fullName evidence="2">Uncharacterized protein</fullName>
    </submittedName>
</protein>